<dbReference type="GO" id="GO:0005886">
    <property type="term" value="C:plasma membrane"/>
    <property type="evidence" value="ECO:0007669"/>
    <property type="project" value="UniProtKB-SubCell"/>
</dbReference>
<evidence type="ECO:0000259" key="4">
    <source>
        <dbReference type="PROSITE" id="PS50041"/>
    </source>
</evidence>
<sequence length="250" mass="28742">MNQDKRPSESCEEQNRGLCEKKIIKCLLKPFLCAYFVHVPHYSAILFHTFGVPSLNKSLMVLLGLLSVVMLARLIGLAVQHKKTASMERDIEQLLLTLKNLTEQRDALLCKQECPGGWKKFGCKCYKTSYTYQSWNKSRGFCVSHGADLVVVDSKEEMDFISRWYNGYFWLGATDAAGEGTWRWVDGTVLSLDDPFWRGPDGGEPRLYKNSYQQDKNCLRRASELNQYKWTDESCESTSFLVLCEQNLMK</sequence>
<keyword evidence="3" id="KW-0472">Membrane</keyword>
<dbReference type="AlphaFoldDB" id="A0A8C5CZ66"/>
<evidence type="ECO:0000256" key="1">
    <source>
        <dbReference type="ARBA" id="ARBA00004401"/>
    </source>
</evidence>
<dbReference type="PANTHER" id="PTHR45710:SF26">
    <property type="entry name" value="RH26557P"/>
    <property type="match status" value="1"/>
</dbReference>
<comment type="subcellular location">
    <subcellularLocation>
        <location evidence="1">Cell membrane</location>
        <topology evidence="1">Single-pass type II membrane protein</topology>
    </subcellularLocation>
</comment>
<evidence type="ECO:0000313" key="6">
    <source>
        <dbReference type="Proteomes" id="UP000694546"/>
    </source>
</evidence>
<dbReference type="InterPro" id="IPR050828">
    <property type="entry name" value="C-type_lectin/matrix_domain"/>
</dbReference>
<keyword evidence="3" id="KW-1133">Transmembrane helix</keyword>
<dbReference type="SUPFAM" id="SSF56436">
    <property type="entry name" value="C-type lectin-like"/>
    <property type="match status" value="1"/>
</dbReference>
<dbReference type="InterPro" id="IPR016187">
    <property type="entry name" value="CTDL_fold"/>
</dbReference>
<feature type="transmembrane region" description="Helical" evidence="3">
    <location>
        <begin position="26"/>
        <end position="47"/>
    </location>
</feature>
<feature type="coiled-coil region" evidence="2">
    <location>
        <begin position="84"/>
        <end position="111"/>
    </location>
</feature>
<dbReference type="Ensembl" id="ENSGMOT00000065649.1">
    <property type="protein sequence ID" value="ENSGMOP00000066882.1"/>
    <property type="gene ID" value="ENSGMOG00000029102.1"/>
</dbReference>
<dbReference type="GeneTree" id="ENSGT01150000286973"/>
<reference evidence="5" key="2">
    <citation type="submission" date="2025-08" db="UniProtKB">
        <authorList>
            <consortium name="Ensembl"/>
        </authorList>
    </citation>
    <scope>IDENTIFICATION</scope>
</reference>
<dbReference type="OMA" id="WRESRQD"/>
<keyword evidence="3" id="KW-0812">Transmembrane</keyword>
<dbReference type="Gene3D" id="3.10.100.10">
    <property type="entry name" value="Mannose-Binding Protein A, subunit A"/>
    <property type="match status" value="1"/>
</dbReference>
<dbReference type="PANTHER" id="PTHR45710">
    <property type="entry name" value="C-TYPE LECTIN DOMAIN-CONTAINING PROTEIN 180"/>
    <property type="match status" value="1"/>
</dbReference>
<keyword evidence="6" id="KW-1185">Reference proteome</keyword>
<dbReference type="PROSITE" id="PS50041">
    <property type="entry name" value="C_TYPE_LECTIN_2"/>
    <property type="match status" value="1"/>
</dbReference>
<proteinExistence type="predicted"/>
<dbReference type="SMART" id="SM00034">
    <property type="entry name" value="CLECT"/>
    <property type="match status" value="1"/>
</dbReference>
<evidence type="ECO:0000256" key="3">
    <source>
        <dbReference type="SAM" id="Phobius"/>
    </source>
</evidence>
<organism evidence="5 6">
    <name type="scientific">Gadus morhua</name>
    <name type="common">Atlantic cod</name>
    <dbReference type="NCBI Taxonomy" id="8049"/>
    <lineage>
        <taxon>Eukaryota</taxon>
        <taxon>Metazoa</taxon>
        <taxon>Chordata</taxon>
        <taxon>Craniata</taxon>
        <taxon>Vertebrata</taxon>
        <taxon>Euteleostomi</taxon>
        <taxon>Actinopterygii</taxon>
        <taxon>Neopterygii</taxon>
        <taxon>Teleostei</taxon>
        <taxon>Neoteleostei</taxon>
        <taxon>Acanthomorphata</taxon>
        <taxon>Zeiogadaria</taxon>
        <taxon>Gadariae</taxon>
        <taxon>Gadiformes</taxon>
        <taxon>Gadoidei</taxon>
        <taxon>Gadidae</taxon>
        <taxon>Gadus</taxon>
    </lineage>
</organism>
<feature type="transmembrane region" description="Helical" evidence="3">
    <location>
        <begin position="59"/>
        <end position="79"/>
    </location>
</feature>
<evidence type="ECO:0000256" key="2">
    <source>
        <dbReference type="SAM" id="Coils"/>
    </source>
</evidence>
<keyword evidence="2" id="KW-0175">Coiled coil</keyword>
<feature type="domain" description="C-type lectin" evidence="4">
    <location>
        <begin position="121"/>
        <end position="236"/>
    </location>
</feature>
<dbReference type="InterPro" id="IPR001304">
    <property type="entry name" value="C-type_lectin-like"/>
</dbReference>
<reference evidence="5" key="3">
    <citation type="submission" date="2025-09" db="UniProtKB">
        <authorList>
            <consortium name="Ensembl"/>
        </authorList>
    </citation>
    <scope>IDENTIFICATION</scope>
</reference>
<protein>
    <recommendedName>
        <fullName evidence="4">C-type lectin domain-containing protein</fullName>
    </recommendedName>
</protein>
<evidence type="ECO:0000313" key="5">
    <source>
        <dbReference type="Ensembl" id="ENSGMOP00000066882.1"/>
    </source>
</evidence>
<reference evidence="5" key="1">
    <citation type="submission" date="2019-07" db="EMBL/GenBank/DDBJ databases">
        <authorList>
            <consortium name="Wellcome Sanger Institute Data Sharing"/>
        </authorList>
    </citation>
    <scope>NUCLEOTIDE SEQUENCE [LARGE SCALE GENOMIC DNA]</scope>
</reference>
<accession>A0A8C5CZ66</accession>
<name>A0A8C5CZ66_GADMO</name>
<dbReference type="Pfam" id="PF00059">
    <property type="entry name" value="Lectin_C"/>
    <property type="match status" value="1"/>
</dbReference>
<dbReference type="Proteomes" id="UP000694546">
    <property type="component" value="Chromosome 1"/>
</dbReference>
<dbReference type="InterPro" id="IPR016186">
    <property type="entry name" value="C-type_lectin-like/link_sf"/>
</dbReference>